<comment type="similarity">
    <text evidence="1">Belongs to the UDP-glycosyltransferase family.</text>
</comment>
<evidence type="ECO:0000256" key="4">
    <source>
        <dbReference type="SAM" id="MobiDB-lite"/>
    </source>
</evidence>
<dbReference type="OrthoDB" id="5835829at2759"/>
<feature type="region of interest" description="Disordered" evidence="4">
    <location>
        <begin position="45"/>
        <end position="99"/>
    </location>
</feature>
<sequence length="446" mass="47850">MKETIILYPVPGHGHLSLSCLPMHPPFPLSSLVSPPLFLLASTLSPPHIKPKPPNQSPQPSNSSASPLPLPPSAKPSRPSPSPPPSRPSSPPPSKTSPHICPHNINIPTYFYFTSGASALALFLYFPTLHTQTTESFKDLARLVHIPGLPPINFSHLPQPILDREAEAYHYFLNFGACLPKSNGIIVNTFDSLEPRAIKAINNGDCTPKLTSPPPELFCIGPIVAEAKDRAIGAVSNSMSINCFSWLDNQPNGSVVFLCFGSKGEAFSGPQIREIAIGLERSDQRFLWVAKTTLDLAVVLPEGFLERTKERGLVVESWAPQAEILKHGAVGGFVSHCGWNSVVEAVSAGVGMVAWPLYAEQWLNRVVLVEMEVAIAVQMDDDGWVIGDEVERSVRELMGVGEGRGGEEAECGGEGGGGGRLAGSGWVLSGGFFQPGGVVEWSSHPR</sequence>
<evidence type="ECO:0000256" key="3">
    <source>
        <dbReference type="ARBA" id="ARBA00023241"/>
    </source>
</evidence>
<dbReference type="PANTHER" id="PTHR48048">
    <property type="entry name" value="GLYCOSYLTRANSFERASE"/>
    <property type="match status" value="1"/>
</dbReference>
<dbReference type="Gene3D" id="3.40.50.2000">
    <property type="entry name" value="Glycogen Phosphorylase B"/>
    <property type="match status" value="2"/>
</dbReference>
<name>A0A7J0EIZ7_9ERIC</name>
<evidence type="ECO:0000256" key="2">
    <source>
        <dbReference type="ARBA" id="ARBA00022679"/>
    </source>
</evidence>
<dbReference type="Proteomes" id="UP000585474">
    <property type="component" value="Unassembled WGS sequence"/>
</dbReference>
<protein>
    <submittedName>
        <fullName evidence="5">UDP-glucosyl transferase 88A1</fullName>
    </submittedName>
</protein>
<dbReference type="AlphaFoldDB" id="A0A7J0EIZ7"/>
<keyword evidence="2 5" id="KW-0808">Transferase</keyword>
<dbReference type="FunFam" id="3.40.50.2000:FF:000056">
    <property type="entry name" value="Glycosyltransferase"/>
    <property type="match status" value="1"/>
</dbReference>
<comment type="caution">
    <text evidence="5">The sequence shown here is derived from an EMBL/GenBank/DDBJ whole genome shotgun (WGS) entry which is preliminary data.</text>
</comment>
<dbReference type="CDD" id="cd03784">
    <property type="entry name" value="GT1_Gtf-like"/>
    <property type="match status" value="1"/>
</dbReference>
<reference evidence="5 6" key="1">
    <citation type="submission" date="2019-07" db="EMBL/GenBank/DDBJ databases">
        <title>De Novo Assembly of kiwifruit Actinidia rufa.</title>
        <authorList>
            <person name="Sugita-Konishi S."/>
            <person name="Sato K."/>
            <person name="Mori E."/>
            <person name="Abe Y."/>
            <person name="Kisaki G."/>
            <person name="Hamano K."/>
            <person name="Suezawa K."/>
            <person name="Otani M."/>
            <person name="Fukuda T."/>
            <person name="Manabe T."/>
            <person name="Gomi K."/>
            <person name="Tabuchi M."/>
            <person name="Akimitsu K."/>
            <person name="Kataoka I."/>
        </authorList>
    </citation>
    <scope>NUCLEOTIDE SEQUENCE [LARGE SCALE GENOMIC DNA]</scope>
    <source>
        <strain evidence="6">cv. Fuchu</strain>
    </source>
</reference>
<dbReference type="SUPFAM" id="SSF53756">
    <property type="entry name" value="UDP-Glycosyltransferase/glycogen phosphorylase"/>
    <property type="match status" value="1"/>
</dbReference>
<dbReference type="InterPro" id="IPR002213">
    <property type="entry name" value="UDP_glucos_trans"/>
</dbReference>
<evidence type="ECO:0000313" key="5">
    <source>
        <dbReference type="EMBL" id="GFY86443.1"/>
    </source>
</evidence>
<evidence type="ECO:0000313" key="6">
    <source>
        <dbReference type="Proteomes" id="UP000585474"/>
    </source>
</evidence>
<dbReference type="GO" id="GO:0035251">
    <property type="term" value="F:UDP-glucosyltransferase activity"/>
    <property type="evidence" value="ECO:0007669"/>
    <property type="project" value="InterPro"/>
</dbReference>
<evidence type="ECO:0000256" key="1">
    <source>
        <dbReference type="ARBA" id="ARBA00009995"/>
    </source>
</evidence>
<keyword evidence="3" id="KW-0284">Flavonoid biosynthesis</keyword>
<dbReference type="PROSITE" id="PS51257">
    <property type="entry name" value="PROKAR_LIPOPROTEIN"/>
    <property type="match status" value="1"/>
</dbReference>
<dbReference type="GO" id="GO:0009813">
    <property type="term" value="P:flavonoid biosynthetic process"/>
    <property type="evidence" value="ECO:0007669"/>
    <property type="project" value="UniProtKB-KW"/>
</dbReference>
<dbReference type="Pfam" id="PF00201">
    <property type="entry name" value="UDPGT"/>
    <property type="match status" value="1"/>
</dbReference>
<dbReference type="EMBL" id="BJWL01000005">
    <property type="protein sequence ID" value="GFY86443.1"/>
    <property type="molecule type" value="Genomic_DNA"/>
</dbReference>
<feature type="compositionally biased region" description="Low complexity" evidence="4">
    <location>
        <begin position="58"/>
        <end position="67"/>
    </location>
</feature>
<keyword evidence="6" id="KW-1185">Reference proteome</keyword>
<gene>
    <name evidence="5" type="ORF">Acr_05g0000820</name>
</gene>
<proteinExistence type="inferred from homology"/>
<dbReference type="InterPro" id="IPR050481">
    <property type="entry name" value="UDP-glycosyltransf_plant"/>
</dbReference>
<feature type="compositionally biased region" description="Pro residues" evidence="4">
    <location>
        <begin position="68"/>
        <end position="95"/>
    </location>
</feature>
<dbReference type="PANTHER" id="PTHR48048:SF56">
    <property type="entry name" value="GLYCOSYLTRANSFERASE"/>
    <property type="match status" value="1"/>
</dbReference>
<organism evidence="5 6">
    <name type="scientific">Actinidia rufa</name>
    <dbReference type="NCBI Taxonomy" id="165716"/>
    <lineage>
        <taxon>Eukaryota</taxon>
        <taxon>Viridiplantae</taxon>
        <taxon>Streptophyta</taxon>
        <taxon>Embryophyta</taxon>
        <taxon>Tracheophyta</taxon>
        <taxon>Spermatophyta</taxon>
        <taxon>Magnoliopsida</taxon>
        <taxon>eudicotyledons</taxon>
        <taxon>Gunneridae</taxon>
        <taxon>Pentapetalae</taxon>
        <taxon>asterids</taxon>
        <taxon>Ericales</taxon>
        <taxon>Actinidiaceae</taxon>
        <taxon>Actinidia</taxon>
    </lineage>
</organism>
<accession>A0A7J0EIZ7</accession>